<gene>
    <name evidence="1" type="ORF">AArcSl_0516</name>
</gene>
<accession>A0A343TGE5</accession>
<organism evidence="1 2">
    <name type="scientific">Halalkaliarchaeum desulfuricum</name>
    <dbReference type="NCBI Taxonomy" id="2055893"/>
    <lineage>
        <taxon>Archaea</taxon>
        <taxon>Methanobacteriati</taxon>
        <taxon>Methanobacteriota</taxon>
        <taxon>Stenosarchaea group</taxon>
        <taxon>Halobacteria</taxon>
        <taxon>Halobacteriales</taxon>
        <taxon>Haloferacaceae</taxon>
        <taxon>Halalkaliarchaeum</taxon>
    </lineage>
</organism>
<dbReference type="Proteomes" id="UP000263012">
    <property type="component" value="Chromosome"/>
</dbReference>
<proteinExistence type="predicted"/>
<dbReference type="EMBL" id="CP025066">
    <property type="protein sequence ID" value="AUX08167.1"/>
    <property type="molecule type" value="Genomic_DNA"/>
</dbReference>
<keyword evidence="2" id="KW-1185">Reference proteome</keyword>
<evidence type="ECO:0000313" key="2">
    <source>
        <dbReference type="Proteomes" id="UP000263012"/>
    </source>
</evidence>
<reference evidence="2" key="1">
    <citation type="submission" date="2017-11" db="EMBL/GenBank/DDBJ databases">
        <title>Phenotypic and genomic properties of facultatively anaerobic sulfur-reducing natronoarchaea from hypersaline soda lakes.</title>
        <authorList>
            <person name="Sorokin D.Y."/>
            <person name="Kublanov I.V."/>
            <person name="Roman P."/>
            <person name="Sinninghe Damste J.S."/>
            <person name="Golyshin P.N."/>
            <person name="Rojo D."/>
            <person name="Ciordia S."/>
            <person name="Mena M.D.C."/>
            <person name="Ferrer M."/>
            <person name="Messina E."/>
            <person name="Smedile F."/>
            <person name="La Spada G."/>
            <person name="La Cono V."/>
            <person name="Yakimov M.M."/>
        </authorList>
    </citation>
    <scope>NUCLEOTIDE SEQUENCE [LARGE SCALE GENOMIC DNA]</scope>
    <source>
        <strain evidence="2">AArc-Sl</strain>
    </source>
</reference>
<dbReference type="AlphaFoldDB" id="A0A343TGE5"/>
<sequence>MTSYLNTDPDLDEHESILQEYPAEVFLIERDHPNEGRSFRFHAPVREAVTFEDEDRARLFADLYTVVDGFRIGGVGEGGIPVNVAVAGTAEIAAYMYAAWGQTPTQIAQTIDSNRQNVLEYFERVSSRAEKVIAEK</sequence>
<name>A0A343TGE5_9EURY</name>
<evidence type="ECO:0000313" key="1">
    <source>
        <dbReference type="EMBL" id="AUX08167.1"/>
    </source>
</evidence>
<protein>
    <submittedName>
        <fullName evidence="1">Uncharacterized protein</fullName>
    </submittedName>
</protein>
<dbReference type="KEGG" id="hdf:AArcSl_0516"/>
<dbReference type="GeneID" id="37876853"/>
<dbReference type="RefSeq" id="WP_119814596.1">
    <property type="nucleotide sequence ID" value="NZ_CP025066.1"/>
</dbReference>
<dbReference type="OrthoDB" id="303910at2157"/>